<comment type="caution">
    <text evidence="1">The sequence shown here is derived from an EMBL/GenBank/DDBJ whole genome shotgun (WGS) entry which is preliminary data.</text>
</comment>
<name>A0A0F9L9S4_9ZZZZ</name>
<dbReference type="EMBL" id="LAZR01007614">
    <property type="protein sequence ID" value="KKM84111.1"/>
    <property type="molecule type" value="Genomic_DNA"/>
</dbReference>
<organism evidence="1">
    <name type="scientific">marine sediment metagenome</name>
    <dbReference type="NCBI Taxonomy" id="412755"/>
    <lineage>
        <taxon>unclassified sequences</taxon>
        <taxon>metagenomes</taxon>
        <taxon>ecological metagenomes</taxon>
    </lineage>
</organism>
<protein>
    <submittedName>
        <fullName evidence="1">Uncharacterized protein</fullName>
    </submittedName>
</protein>
<accession>A0A0F9L9S4</accession>
<dbReference type="AlphaFoldDB" id="A0A0F9L9S4"/>
<reference evidence="1" key="1">
    <citation type="journal article" date="2015" name="Nature">
        <title>Complex archaea that bridge the gap between prokaryotes and eukaryotes.</title>
        <authorList>
            <person name="Spang A."/>
            <person name="Saw J.H."/>
            <person name="Jorgensen S.L."/>
            <person name="Zaremba-Niedzwiedzka K."/>
            <person name="Martijn J."/>
            <person name="Lind A.E."/>
            <person name="van Eijk R."/>
            <person name="Schleper C."/>
            <person name="Guy L."/>
            <person name="Ettema T.J."/>
        </authorList>
    </citation>
    <scope>NUCLEOTIDE SEQUENCE</scope>
</reference>
<evidence type="ECO:0000313" key="1">
    <source>
        <dbReference type="EMBL" id="KKM84111.1"/>
    </source>
</evidence>
<proteinExistence type="predicted"/>
<gene>
    <name evidence="1" type="ORF">LCGC14_1302590</name>
</gene>
<sequence>MTITLNPVVTSTQTQTPNEIITPADSQGVKLSIHLPKTQKNSKNGGKRNLQLKKVDLVEACKMRFTDRKTLAEIGNYFEVSPQAIDQALQKFIKIFGDPVEIKIFNDNRAAAWTNMERIGVDTVVDKKGDLSVSEGIKLSKEAHGVGRLEADKSTSNIAFLNMTPEDLAALGKFTGDSNRKALKDAYDAEVAGSVIADDLDAE</sequence>